<evidence type="ECO:0000256" key="3">
    <source>
        <dbReference type="SAM" id="Phobius"/>
    </source>
</evidence>
<dbReference type="AlphaFoldDB" id="A0A9Q1K2F2"/>
<evidence type="ECO:0000313" key="5">
    <source>
        <dbReference type="EMBL" id="KAJ8435220.1"/>
    </source>
</evidence>
<dbReference type="InterPro" id="IPR003959">
    <property type="entry name" value="ATPase_AAA_core"/>
</dbReference>
<feature type="domain" description="AAA+ ATPase" evidence="4">
    <location>
        <begin position="223"/>
        <end position="347"/>
    </location>
</feature>
<comment type="caution">
    <text evidence="5">The sequence shown here is derived from an EMBL/GenBank/DDBJ whole genome shotgun (WGS) entry which is preliminary data.</text>
</comment>
<dbReference type="PANTHER" id="PTHR23070">
    <property type="entry name" value="BCS1 AAA-TYPE ATPASE"/>
    <property type="match status" value="1"/>
</dbReference>
<dbReference type="SUPFAM" id="SSF52540">
    <property type="entry name" value="P-loop containing nucleoside triphosphate hydrolases"/>
    <property type="match status" value="1"/>
</dbReference>
<dbReference type="SMART" id="SM00382">
    <property type="entry name" value="AAA"/>
    <property type="match status" value="1"/>
</dbReference>
<sequence>MMILDDSIPVWLLMALATPTAFYILRSLLFHYTSLSSIFRRWLSLLQDHLHSYNLYRIPRYNPHSQENHLFCRISAYIKSLPSLEDSDFVSLYSGDKPGDIVLSLDSDRPVTVLDAFLSARITWICQKNELVLKIRSRDKKRVLLPYIQHIHKVAEDIEQRKNKELRIYLNRSLGSGNDIDQQWKSFPFVHPSSFDTVKSKVKGDLELFLKSKQYYNKIGRVWRRSYLLYGGSGTGKSTFAAAMAKFLSYDLYDIDLSKELDGSALKMLLMQTTRRSLILVENLDWYLMGKSTAVSLSAVLNFMDGVVSGCGEERVMVFTMNCKQHIDPLVMRPGRVDVHIYFPLCDFSGFKSLALSHLGIKDHKLFGQVEDLFQNRPQLSPAEISEIMISNRTSAARALKLLITTLESNGDAKELDKVQVQHRLNASGRERVSDDSDGSGSGNKRESVNPIREIQKFYGLIRLKNSKKEDSTDHLDSN</sequence>
<proteinExistence type="inferred from homology"/>
<keyword evidence="3" id="KW-0812">Transmembrane</keyword>
<comment type="similarity">
    <text evidence="1">Belongs to the AAA ATPase family. BCS1 subfamily.</text>
</comment>
<accession>A0A9Q1K2F2</accession>
<dbReference type="OrthoDB" id="10251412at2759"/>
<dbReference type="EMBL" id="JAKOGI010000428">
    <property type="protein sequence ID" value="KAJ8435220.1"/>
    <property type="molecule type" value="Genomic_DNA"/>
</dbReference>
<keyword evidence="3" id="KW-1133">Transmembrane helix</keyword>
<dbReference type="GO" id="GO:0016887">
    <property type="term" value="F:ATP hydrolysis activity"/>
    <property type="evidence" value="ECO:0007669"/>
    <property type="project" value="InterPro"/>
</dbReference>
<evidence type="ECO:0000256" key="2">
    <source>
        <dbReference type="SAM" id="MobiDB-lite"/>
    </source>
</evidence>
<keyword evidence="3" id="KW-0472">Membrane</keyword>
<dbReference type="Pfam" id="PF00004">
    <property type="entry name" value="AAA"/>
    <property type="match status" value="1"/>
</dbReference>
<dbReference type="InterPro" id="IPR050747">
    <property type="entry name" value="Mitochondrial_chaperone_BCS1"/>
</dbReference>
<dbReference type="Gene3D" id="6.10.280.40">
    <property type="match status" value="1"/>
</dbReference>
<evidence type="ECO:0000256" key="1">
    <source>
        <dbReference type="ARBA" id="ARBA00007448"/>
    </source>
</evidence>
<dbReference type="InterPro" id="IPR027417">
    <property type="entry name" value="P-loop_NTPase"/>
</dbReference>
<reference evidence="5" key="1">
    <citation type="submission" date="2022-04" db="EMBL/GenBank/DDBJ databases">
        <title>Carnegiea gigantea Genome sequencing and assembly v2.</title>
        <authorList>
            <person name="Copetti D."/>
            <person name="Sanderson M.J."/>
            <person name="Burquez A."/>
            <person name="Wojciechowski M.F."/>
        </authorList>
    </citation>
    <scope>NUCLEOTIDE SEQUENCE</scope>
    <source>
        <strain evidence="5">SGP5-SGP5p</strain>
        <tissue evidence="5">Aerial part</tissue>
    </source>
</reference>
<protein>
    <recommendedName>
        <fullName evidence="4">AAA+ ATPase domain-containing protein</fullName>
    </recommendedName>
</protein>
<organism evidence="5 6">
    <name type="scientific">Carnegiea gigantea</name>
    <dbReference type="NCBI Taxonomy" id="171969"/>
    <lineage>
        <taxon>Eukaryota</taxon>
        <taxon>Viridiplantae</taxon>
        <taxon>Streptophyta</taxon>
        <taxon>Embryophyta</taxon>
        <taxon>Tracheophyta</taxon>
        <taxon>Spermatophyta</taxon>
        <taxon>Magnoliopsida</taxon>
        <taxon>eudicotyledons</taxon>
        <taxon>Gunneridae</taxon>
        <taxon>Pentapetalae</taxon>
        <taxon>Caryophyllales</taxon>
        <taxon>Cactineae</taxon>
        <taxon>Cactaceae</taxon>
        <taxon>Cactoideae</taxon>
        <taxon>Echinocereeae</taxon>
        <taxon>Carnegiea</taxon>
    </lineage>
</organism>
<dbReference type="InterPro" id="IPR003593">
    <property type="entry name" value="AAA+_ATPase"/>
</dbReference>
<dbReference type="InterPro" id="IPR058017">
    <property type="entry name" value="At3g28540-like_C"/>
</dbReference>
<dbReference type="Gene3D" id="3.40.50.300">
    <property type="entry name" value="P-loop containing nucleotide triphosphate hydrolases"/>
    <property type="match status" value="1"/>
</dbReference>
<dbReference type="Pfam" id="PF25568">
    <property type="entry name" value="AAA_lid_At3g28540"/>
    <property type="match status" value="1"/>
</dbReference>
<feature type="transmembrane region" description="Helical" evidence="3">
    <location>
        <begin position="12"/>
        <end position="32"/>
    </location>
</feature>
<dbReference type="GO" id="GO:0005524">
    <property type="term" value="F:ATP binding"/>
    <property type="evidence" value="ECO:0007669"/>
    <property type="project" value="InterPro"/>
</dbReference>
<dbReference type="Proteomes" id="UP001153076">
    <property type="component" value="Unassembled WGS sequence"/>
</dbReference>
<evidence type="ECO:0000259" key="4">
    <source>
        <dbReference type="SMART" id="SM00382"/>
    </source>
</evidence>
<keyword evidence="6" id="KW-1185">Reference proteome</keyword>
<evidence type="ECO:0000313" key="6">
    <source>
        <dbReference type="Proteomes" id="UP001153076"/>
    </source>
</evidence>
<gene>
    <name evidence="5" type="ORF">Cgig2_028406</name>
</gene>
<name>A0A9Q1K2F2_9CARY</name>
<feature type="region of interest" description="Disordered" evidence="2">
    <location>
        <begin position="424"/>
        <end position="452"/>
    </location>
</feature>